<comment type="caution">
    <text evidence="1">The sequence shown here is derived from an EMBL/GenBank/DDBJ whole genome shotgun (WGS) entry which is preliminary data.</text>
</comment>
<name>A0A2U1CZU0_9GAMM</name>
<accession>A0A2U1CZU0</accession>
<dbReference type="GO" id="GO:0006044">
    <property type="term" value="P:N-acetylglucosamine metabolic process"/>
    <property type="evidence" value="ECO:0007669"/>
    <property type="project" value="TreeGrafter"/>
</dbReference>
<dbReference type="InterPro" id="IPR051135">
    <property type="entry name" value="Gal/GlcNAc/GalNAc_ST"/>
</dbReference>
<dbReference type="GO" id="GO:0006790">
    <property type="term" value="P:sulfur compound metabolic process"/>
    <property type="evidence" value="ECO:0007669"/>
    <property type="project" value="TreeGrafter"/>
</dbReference>
<evidence type="ECO:0000313" key="1">
    <source>
        <dbReference type="EMBL" id="PVY78309.1"/>
    </source>
</evidence>
<organism evidence="1 2">
    <name type="scientific">Tamilnaduibacter salinus</name>
    <dbReference type="NCBI Taxonomy" id="1484056"/>
    <lineage>
        <taxon>Bacteria</taxon>
        <taxon>Pseudomonadati</taxon>
        <taxon>Pseudomonadota</taxon>
        <taxon>Gammaproteobacteria</taxon>
        <taxon>Pseudomonadales</taxon>
        <taxon>Marinobacteraceae</taxon>
        <taxon>Tamilnaduibacter</taxon>
    </lineage>
</organism>
<dbReference type="PANTHER" id="PTHR10704:SF44">
    <property type="entry name" value="LD35051P-RELATED"/>
    <property type="match status" value="1"/>
</dbReference>
<dbReference type="PANTHER" id="PTHR10704">
    <property type="entry name" value="CARBOHYDRATE SULFOTRANSFERASE"/>
    <property type="match status" value="1"/>
</dbReference>
<keyword evidence="1" id="KW-0808">Transferase</keyword>
<dbReference type="Proteomes" id="UP000245887">
    <property type="component" value="Unassembled WGS sequence"/>
</dbReference>
<dbReference type="AlphaFoldDB" id="A0A2U1CZU0"/>
<gene>
    <name evidence="1" type="ORF">C8D92_102350</name>
</gene>
<reference evidence="1 2" key="1">
    <citation type="submission" date="2018-04" db="EMBL/GenBank/DDBJ databases">
        <title>Genomic Encyclopedia of Type Strains, Phase IV (KMG-IV): sequencing the most valuable type-strain genomes for metagenomic binning, comparative biology and taxonomic classification.</title>
        <authorList>
            <person name="Goeker M."/>
        </authorList>
    </citation>
    <scope>NUCLEOTIDE SEQUENCE [LARGE SCALE GENOMIC DNA]</scope>
    <source>
        <strain evidence="1 2">DSM 28688</strain>
    </source>
</reference>
<sequence>MDRYAQLFILGSPRSGTTFLSRLLEQTRYGKPIETHFITKYHKKLPQYGDLSKKSNFNRLMRDILAERPVQQWRLDLDLNDFFDRVSPDYRYGNIVNQLMVYRHGGRDGVSWGDKTPHYIGDAERLFDLFPEARYIYIVRDGRDVALSLLKKEWGPSNTVSCAEYWARQNSHPAVQDRLYRGESVYFLTYEDLLAKPAETIRSLYEFLGESVDPDKLDALIKETQAANSFKWRQTMSPRQIRQFEALAGGVLKRFGYPVISTNPRLRFLEKPLFHIHEKVSKWLFLLKTNLVDGALIRFFGKEPFNK</sequence>
<dbReference type="GO" id="GO:0001517">
    <property type="term" value="F:N-acetylglucosamine 6-O-sulfotransferase activity"/>
    <property type="evidence" value="ECO:0007669"/>
    <property type="project" value="TreeGrafter"/>
</dbReference>
<dbReference type="SUPFAM" id="SSF52540">
    <property type="entry name" value="P-loop containing nucleoside triphosphate hydrolases"/>
    <property type="match status" value="1"/>
</dbReference>
<dbReference type="Gene3D" id="3.40.50.300">
    <property type="entry name" value="P-loop containing nucleotide triphosphate hydrolases"/>
    <property type="match status" value="1"/>
</dbReference>
<dbReference type="Pfam" id="PF13469">
    <property type="entry name" value="Sulfotransfer_3"/>
    <property type="match status" value="1"/>
</dbReference>
<dbReference type="RefSeq" id="WP_116918518.1">
    <property type="nucleotide sequence ID" value="NZ_QEKQ01000002.1"/>
</dbReference>
<dbReference type="OrthoDB" id="9815894at2"/>
<proteinExistence type="predicted"/>
<protein>
    <submittedName>
        <fullName evidence="1">Sulfotransferase family protein</fullName>
    </submittedName>
</protein>
<dbReference type="InterPro" id="IPR027417">
    <property type="entry name" value="P-loop_NTPase"/>
</dbReference>
<evidence type="ECO:0000313" key="2">
    <source>
        <dbReference type="Proteomes" id="UP000245887"/>
    </source>
</evidence>
<dbReference type="EMBL" id="QEKQ01000002">
    <property type="protein sequence ID" value="PVY78309.1"/>
    <property type="molecule type" value="Genomic_DNA"/>
</dbReference>